<dbReference type="SUPFAM" id="SSF52540">
    <property type="entry name" value="P-loop containing nucleoside triphosphate hydrolases"/>
    <property type="match status" value="1"/>
</dbReference>
<dbReference type="RefSeq" id="WP_114842102.1">
    <property type="nucleotide sequence ID" value="NZ_CP031219.1"/>
</dbReference>
<comment type="caution">
    <text evidence="3">The sequence shown here is derived from an EMBL/GenBank/DDBJ whole genome shotgun (WGS) entry which is preliminary data.</text>
</comment>
<evidence type="ECO:0000259" key="1">
    <source>
        <dbReference type="Pfam" id="PF01637"/>
    </source>
</evidence>
<dbReference type="KEGG" id="amyt:AMYT_1682"/>
<evidence type="ECO:0000313" key="4">
    <source>
        <dbReference type="Proteomes" id="UP000290092"/>
    </source>
</evidence>
<proteinExistence type="predicted"/>
<gene>
    <name evidence="3" type="ORF">CP985_07825</name>
</gene>
<dbReference type="EMBL" id="NXID01000025">
    <property type="protein sequence ID" value="RXK15552.1"/>
    <property type="molecule type" value="Genomic_DNA"/>
</dbReference>
<dbReference type="InterPro" id="IPR004256">
    <property type="entry name" value="DUF234"/>
</dbReference>
<feature type="domain" description="ATPase" evidence="1">
    <location>
        <begin position="3"/>
        <end position="196"/>
    </location>
</feature>
<reference evidence="3 4" key="1">
    <citation type="submission" date="2017-09" db="EMBL/GenBank/DDBJ databases">
        <title>Genomics of the genus Arcobacter.</title>
        <authorList>
            <person name="Perez-Cataluna A."/>
            <person name="Figueras M.J."/>
            <person name="Salas-Masso N."/>
        </authorList>
    </citation>
    <scope>NUCLEOTIDE SEQUENCE [LARGE SCALE GENOMIC DNA]</scope>
    <source>
        <strain evidence="3 4">CECT 7386</strain>
    </source>
</reference>
<dbReference type="GO" id="GO:0005524">
    <property type="term" value="F:ATP binding"/>
    <property type="evidence" value="ECO:0007669"/>
    <property type="project" value="InterPro"/>
</dbReference>
<dbReference type="Proteomes" id="UP000290092">
    <property type="component" value="Unassembled WGS sequence"/>
</dbReference>
<dbReference type="PANTHER" id="PTHR34704">
    <property type="entry name" value="ATPASE"/>
    <property type="match status" value="1"/>
</dbReference>
<dbReference type="PANTHER" id="PTHR34704:SF1">
    <property type="entry name" value="ATPASE"/>
    <property type="match status" value="1"/>
</dbReference>
<dbReference type="InterPro" id="IPR027417">
    <property type="entry name" value="P-loop_NTPase"/>
</dbReference>
<protein>
    <recommendedName>
        <fullName evidence="5">ATPase, archaeal AAA+ ATPase superfamily</fullName>
    </recommendedName>
</protein>
<dbReference type="Pfam" id="PF03008">
    <property type="entry name" value="DUF234"/>
    <property type="match status" value="1"/>
</dbReference>
<evidence type="ECO:0000259" key="2">
    <source>
        <dbReference type="Pfam" id="PF03008"/>
    </source>
</evidence>
<organism evidence="3 4">
    <name type="scientific">Malaciobacter mytili LMG 24559</name>
    <dbReference type="NCBI Taxonomy" id="1032238"/>
    <lineage>
        <taxon>Bacteria</taxon>
        <taxon>Pseudomonadati</taxon>
        <taxon>Campylobacterota</taxon>
        <taxon>Epsilonproteobacteria</taxon>
        <taxon>Campylobacterales</taxon>
        <taxon>Arcobacteraceae</taxon>
        <taxon>Malaciobacter</taxon>
    </lineage>
</organism>
<name>A0AAX2AGP9_9BACT</name>
<keyword evidence="4" id="KW-1185">Reference proteome</keyword>
<dbReference type="AlphaFoldDB" id="A0AAX2AGP9"/>
<evidence type="ECO:0000313" key="3">
    <source>
        <dbReference type="EMBL" id="RXK15552.1"/>
    </source>
</evidence>
<dbReference type="Gene3D" id="3.40.50.300">
    <property type="entry name" value="P-loop containing nucleotide triphosphate hydrolases"/>
    <property type="match status" value="1"/>
</dbReference>
<feature type="domain" description="DUF234" evidence="2">
    <location>
        <begin position="306"/>
        <end position="396"/>
    </location>
</feature>
<sequence length="439" mass="51923">MLINRQKDLKYLEEGYNKPNSQMKFIFGRKYIGKTALVTQFIKDKQAIYISLNDMSQNLFFTNMANEIISYFSLYKTNQKFNNFLEVLNLLNRQEVDEKLIVVIEDFHNILKVHKKALDELLLFWKKQLSKKNIYLVLTSATIFKDEYIQELEKNNDFFILKSLEFETIKTMIPNLPKLDQLCVYTLLGTSPRYLKYYNKNINLAENIYNLFLSTNSYLFNLGIDILKSEIQDIGTYCSILYAISLGKTKIGDIAEFLNVKSTYLSRYIQKLLEMMILIKEIPIDSEEKSGKFGRYIIEDNALKFWFYYIYPNKALISKQELLPITKQIQENFMSKTIQDSYKKYIKEHILKNKRVTFGYEPTAIGSWWDNNSNNIDLVAYDRKNITFVQILWQDEEMAKIAYGKLKVISEKMQTTLQKRYIIVSKNSYFNTTKSLDNE</sequence>
<dbReference type="InterPro" id="IPR011579">
    <property type="entry name" value="ATPase_dom"/>
</dbReference>
<accession>A0AAX2AGP9</accession>
<dbReference type="Pfam" id="PF01637">
    <property type="entry name" value="ATPase_2"/>
    <property type="match status" value="1"/>
</dbReference>
<evidence type="ECO:0008006" key="5">
    <source>
        <dbReference type="Google" id="ProtNLM"/>
    </source>
</evidence>